<evidence type="ECO:0000256" key="2">
    <source>
        <dbReference type="SAM" id="MobiDB-lite"/>
    </source>
</evidence>
<accession>A0A846ZKI8</accession>
<protein>
    <submittedName>
        <fullName evidence="3">DUF1631 domain-containing protein</fullName>
    </submittedName>
</protein>
<dbReference type="Proteomes" id="UP000541636">
    <property type="component" value="Unassembled WGS sequence"/>
</dbReference>
<feature type="region of interest" description="Disordered" evidence="2">
    <location>
        <begin position="108"/>
        <end position="127"/>
    </location>
</feature>
<comment type="caution">
    <text evidence="3">The sequence shown here is derived from an EMBL/GenBank/DDBJ whole genome shotgun (WGS) entry which is preliminary data.</text>
</comment>
<dbReference type="RefSeq" id="WP_168608476.1">
    <property type="nucleotide sequence ID" value="NZ_JAAZQD010000001.1"/>
</dbReference>
<dbReference type="EMBL" id="JAAZQD010000001">
    <property type="protein sequence ID" value="NKZ38083.1"/>
    <property type="molecule type" value="Genomic_DNA"/>
</dbReference>
<evidence type="ECO:0000256" key="1">
    <source>
        <dbReference type="SAM" id="Coils"/>
    </source>
</evidence>
<dbReference type="InterPro" id="IPR012434">
    <property type="entry name" value="DUF1631"/>
</dbReference>
<sequence>MNNVNERSNLSNIVDLAERSGSIASDPRNERVGELLASVRGIGTRRLMSLMGGMFDNVDDALFDLAEKAENNAVQTQYFDGMRDVRKKRPLIERSFIDMITGAFSRLAGGHRQEHGDSQNEHRGFGGAPELSLVDESDLEESLAVTSMTSKAEGRLSHSLFAVNQRLTVICGGTKVDNADNPIGPALLTRSFGEAMNELKVEVRVKLIVLKLFERYVLNNLEPLYEEINHALIQAGVLPQLRTPGAKRSNTPTRNAAGSADAQQDQEDEQDPSMLRTKLVETLQSLLAERRQSFGYANASMGNSGPSLSPAELLGALSVLQGEVARSTVSMPAQIPADTVLSAEDVRLLKEQLVRQISHLRGEAKSYVSGADEDTIDLVSMLFEYILQDHNLPMEMQVLLARLQIPYLKASILDRRLFAHANHPARRLLDELAEAAKGWSAESDRDQRLLNKVRSVVETLLSDFDDDIEVFSQQLDDFRKFLDNTNRRAQLAEQRAAEATRGREKLQQARRRAAQEILSRIDGRELPALVNGILTRAWANYLVLTLLRHGEESKEFRVGLRFVDDFVWSVGPIHGDAERARLNQLLPLLEKSLRHGLATVAFQDGDVENLMRQLNTLYNGQLNLREEPEPTAAVVEENMPIPESMEAIATPETLSETETAKPATEADSPEVQRVRALKVGTWVEFQADSERPERAKLSWISPISGKYLFVNRRGLKVADKTLEQFAAELASGQTVVLEELPLFDRALDAIVERLRNSQTESDADNAPQPNA</sequence>
<dbReference type="AlphaFoldDB" id="A0A846ZKI8"/>
<name>A0A846ZKI8_9GAMM</name>
<keyword evidence="1" id="KW-0175">Coiled coil</keyword>
<keyword evidence="4" id="KW-1185">Reference proteome</keyword>
<feature type="coiled-coil region" evidence="1">
    <location>
        <begin position="482"/>
        <end position="516"/>
    </location>
</feature>
<reference evidence="3 4" key="1">
    <citation type="journal article" date="2017" name="Int. J. Syst. Evol. Microbiol.">
        <title>Oleiagrimonas citrea sp. nov., a marine bacterium isolated from tidal flat sediment and emended description of the genus Oleiagrimonas Fang et al. 2015 and Oleiagrimonas soli.</title>
        <authorList>
            <person name="Yang S.H."/>
            <person name="Seo H.S."/>
            <person name="Seong C.N."/>
            <person name="Kwon K.K."/>
        </authorList>
    </citation>
    <scope>NUCLEOTIDE SEQUENCE [LARGE SCALE GENOMIC DNA]</scope>
    <source>
        <strain evidence="3 4">MEBiC09124</strain>
    </source>
</reference>
<proteinExistence type="predicted"/>
<organism evidence="3 4">
    <name type="scientific">Oleiagrimonas citrea</name>
    <dbReference type="NCBI Taxonomy" id="1665687"/>
    <lineage>
        <taxon>Bacteria</taxon>
        <taxon>Pseudomonadati</taxon>
        <taxon>Pseudomonadota</taxon>
        <taxon>Gammaproteobacteria</taxon>
        <taxon>Lysobacterales</taxon>
        <taxon>Rhodanobacteraceae</taxon>
        <taxon>Oleiagrimonas</taxon>
    </lineage>
</organism>
<gene>
    <name evidence="3" type="ORF">HF690_03840</name>
</gene>
<dbReference type="Pfam" id="PF07793">
    <property type="entry name" value="DUF1631"/>
    <property type="match status" value="1"/>
</dbReference>
<feature type="compositionally biased region" description="Basic and acidic residues" evidence="2">
    <location>
        <begin position="111"/>
        <end position="124"/>
    </location>
</feature>
<evidence type="ECO:0000313" key="3">
    <source>
        <dbReference type="EMBL" id="NKZ38083.1"/>
    </source>
</evidence>
<feature type="region of interest" description="Disordered" evidence="2">
    <location>
        <begin position="243"/>
        <end position="272"/>
    </location>
</feature>
<evidence type="ECO:0000313" key="4">
    <source>
        <dbReference type="Proteomes" id="UP000541636"/>
    </source>
</evidence>